<evidence type="ECO:0000256" key="3">
    <source>
        <dbReference type="ARBA" id="ARBA00022692"/>
    </source>
</evidence>
<dbReference type="PANTHER" id="PTHR11266">
    <property type="entry name" value="PEROXISOMAL MEMBRANE PROTEIN 2, PXMP2 MPV17"/>
    <property type="match status" value="1"/>
</dbReference>
<evidence type="ECO:0000313" key="8">
    <source>
        <dbReference type="RefSeq" id="XP_015603276.1"/>
    </source>
</evidence>
<keyword evidence="3 6" id="KW-0812">Transmembrane</keyword>
<evidence type="ECO:0000256" key="2">
    <source>
        <dbReference type="ARBA" id="ARBA00006824"/>
    </source>
</evidence>
<comment type="subcellular location">
    <subcellularLocation>
        <location evidence="1">Membrane</location>
        <topology evidence="1">Multi-pass membrane protein</topology>
    </subcellularLocation>
</comment>
<gene>
    <name evidence="8" type="primary">LOC107271596</name>
</gene>
<dbReference type="Pfam" id="PF04117">
    <property type="entry name" value="Mpv17_PMP22"/>
    <property type="match status" value="1"/>
</dbReference>
<dbReference type="GO" id="GO:0005778">
    <property type="term" value="C:peroxisomal membrane"/>
    <property type="evidence" value="ECO:0007669"/>
    <property type="project" value="TreeGrafter"/>
</dbReference>
<name>A0AAJ7C6U9_CEPCN</name>
<dbReference type="KEGG" id="ccin:107271596"/>
<evidence type="ECO:0000256" key="4">
    <source>
        <dbReference type="ARBA" id="ARBA00022989"/>
    </source>
</evidence>
<sequence length="184" mass="21060">MAFSKPTHIIYNLVGAYFESLYENPLKTKALTSCVIATLGNLASQRLSGVKYLNQDSLIAFGLFGLLFGGTIPHYFYKYVQSITRNPLGILLIERLMYTPCFQALSLYLLARFEGHSDEVARKQVEKLYWPILTANWKYLTLLQFINIKFVPPMLQVLVVNLIGFLWVIFLANKRAKVQRSTRG</sequence>
<keyword evidence="7" id="KW-1185">Reference proteome</keyword>
<dbReference type="GeneID" id="107271596"/>
<organism evidence="7 8">
    <name type="scientific">Cephus cinctus</name>
    <name type="common">Wheat stem sawfly</name>
    <dbReference type="NCBI Taxonomy" id="211228"/>
    <lineage>
        <taxon>Eukaryota</taxon>
        <taxon>Metazoa</taxon>
        <taxon>Ecdysozoa</taxon>
        <taxon>Arthropoda</taxon>
        <taxon>Hexapoda</taxon>
        <taxon>Insecta</taxon>
        <taxon>Pterygota</taxon>
        <taxon>Neoptera</taxon>
        <taxon>Endopterygota</taxon>
        <taxon>Hymenoptera</taxon>
        <taxon>Cephoidea</taxon>
        <taxon>Cephidae</taxon>
        <taxon>Cephus</taxon>
    </lineage>
</organism>
<dbReference type="PANTHER" id="PTHR11266:SF80">
    <property type="entry name" value="PEROXISOMAL MEMBRANE PROTEIN 2"/>
    <property type="match status" value="1"/>
</dbReference>
<dbReference type="Proteomes" id="UP000694920">
    <property type="component" value="Unplaced"/>
</dbReference>
<proteinExistence type="inferred from homology"/>
<reference evidence="8" key="1">
    <citation type="submission" date="2025-08" db="UniProtKB">
        <authorList>
            <consortium name="RefSeq"/>
        </authorList>
    </citation>
    <scope>IDENTIFICATION</scope>
</reference>
<accession>A0AAJ7C6U9</accession>
<feature type="transmembrane region" description="Helical" evidence="6">
    <location>
        <begin position="58"/>
        <end position="76"/>
    </location>
</feature>
<dbReference type="InterPro" id="IPR007248">
    <property type="entry name" value="Mpv17_PMP22"/>
</dbReference>
<protein>
    <submittedName>
        <fullName evidence="8">PXMP2/4 family protein 3</fullName>
    </submittedName>
</protein>
<evidence type="ECO:0000256" key="6">
    <source>
        <dbReference type="RuleBase" id="RU363053"/>
    </source>
</evidence>
<feature type="transmembrane region" description="Helical" evidence="6">
    <location>
        <begin position="154"/>
        <end position="173"/>
    </location>
</feature>
<keyword evidence="4 6" id="KW-1133">Transmembrane helix</keyword>
<dbReference type="AlphaFoldDB" id="A0AAJ7C6U9"/>
<keyword evidence="5 6" id="KW-0472">Membrane</keyword>
<dbReference type="RefSeq" id="XP_015603276.1">
    <property type="nucleotide sequence ID" value="XM_015747790.2"/>
</dbReference>
<evidence type="ECO:0000256" key="5">
    <source>
        <dbReference type="ARBA" id="ARBA00023136"/>
    </source>
</evidence>
<comment type="similarity">
    <text evidence="2 6">Belongs to the peroxisomal membrane protein PXMP2/4 family.</text>
</comment>
<evidence type="ECO:0000256" key="1">
    <source>
        <dbReference type="ARBA" id="ARBA00004141"/>
    </source>
</evidence>
<evidence type="ECO:0000313" key="7">
    <source>
        <dbReference type="Proteomes" id="UP000694920"/>
    </source>
</evidence>